<dbReference type="PANTHER" id="PTHR43479:SF21">
    <property type="entry name" value="TRANSCRIPTIONAL REGULATOR, TETR FAMILY"/>
    <property type="match status" value="1"/>
</dbReference>
<dbReference type="InterPro" id="IPR009057">
    <property type="entry name" value="Homeodomain-like_sf"/>
</dbReference>
<dbReference type="InterPro" id="IPR001647">
    <property type="entry name" value="HTH_TetR"/>
</dbReference>
<sequence length="200" mass="22954">MNGFEKRAEQLKAKIRAAVLTMLQTCEPKHIRIADIAAEAGVSQVTIYNYFGSKEDLIRDVFKQYVTEQVTEFERFIGSGPTFQQFVQFAVLTDKDAFRKFTPEFIQQMMSNDLAFAAYIDEVTQQTALPLMTRFIDDCKKQGQISDKVSTDMIVNYINLLMAQSHRLLEQAKQSGKGEQFFEELLHLFFYGVCGMEPEV</sequence>
<accession>A0ABQ6GCT4</accession>
<protein>
    <submittedName>
        <fullName evidence="4">TetR family transcriptional regulator</fullName>
    </submittedName>
</protein>
<organism evidence="4 5">
    <name type="scientific">Paenibacillus glycanilyticus</name>
    <dbReference type="NCBI Taxonomy" id="126569"/>
    <lineage>
        <taxon>Bacteria</taxon>
        <taxon>Bacillati</taxon>
        <taxon>Bacillota</taxon>
        <taxon>Bacilli</taxon>
        <taxon>Bacillales</taxon>
        <taxon>Paenibacillaceae</taxon>
        <taxon>Paenibacillus</taxon>
    </lineage>
</organism>
<proteinExistence type="predicted"/>
<keyword evidence="5" id="KW-1185">Reference proteome</keyword>
<comment type="caution">
    <text evidence="4">The sequence shown here is derived from an EMBL/GenBank/DDBJ whole genome shotgun (WGS) entry which is preliminary data.</text>
</comment>
<evidence type="ECO:0000256" key="2">
    <source>
        <dbReference type="PROSITE-ProRule" id="PRU00335"/>
    </source>
</evidence>
<dbReference type="PROSITE" id="PS50977">
    <property type="entry name" value="HTH_TETR_2"/>
    <property type="match status" value="1"/>
</dbReference>
<evidence type="ECO:0000313" key="4">
    <source>
        <dbReference type="EMBL" id="GLX68769.1"/>
    </source>
</evidence>
<feature type="domain" description="HTH tetR-type" evidence="3">
    <location>
        <begin position="9"/>
        <end position="69"/>
    </location>
</feature>
<dbReference type="Proteomes" id="UP001157114">
    <property type="component" value="Unassembled WGS sequence"/>
</dbReference>
<dbReference type="Pfam" id="PF00440">
    <property type="entry name" value="TetR_N"/>
    <property type="match status" value="1"/>
</dbReference>
<dbReference type="Gene3D" id="1.10.357.10">
    <property type="entry name" value="Tetracycline Repressor, domain 2"/>
    <property type="match status" value="1"/>
</dbReference>
<evidence type="ECO:0000256" key="1">
    <source>
        <dbReference type="ARBA" id="ARBA00023125"/>
    </source>
</evidence>
<dbReference type="PANTHER" id="PTHR43479">
    <property type="entry name" value="ACREF/ENVCD OPERON REPRESSOR-RELATED"/>
    <property type="match status" value="1"/>
</dbReference>
<feature type="DNA-binding region" description="H-T-H motif" evidence="2">
    <location>
        <begin position="32"/>
        <end position="51"/>
    </location>
</feature>
<gene>
    <name evidence="4" type="ORF">MU1_31140</name>
</gene>
<dbReference type="RefSeq" id="WP_284239542.1">
    <property type="nucleotide sequence ID" value="NZ_BSSQ01000013.1"/>
</dbReference>
<evidence type="ECO:0000259" key="3">
    <source>
        <dbReference type="PROSITE" id="PS50977"/>
    </source>
</evidence>
<name>A0ABQ6GCT4_9BACL</name>
<dbReference type="InterPro" id="IPR050624">
    <property type="entry name" value="HTH-type_Tx_Regulator"/>
</dbReference>
<evidence type="ECO:0000313" key="5">
    <source>
        <dbReference type="Proteomes" id="UP001157114"/>
    </source>
</evidence>
<dbReference type="EMBL" id="BSSQ01000013">
    <property type="protein sequence ID" value="GLX68769.1"/>
    <property type="molecule type" value="Genomic_DNA"/>
</dbReference>
<reference evidence="4 5" key="1">
    <citation type="submission" date="2023-03" db="EMBL/GenBank/DDBJ databases">
        <title>Draft genome sequence of the bacteria which degrade cell wall of Tricholomamatutake.</title>
        <authorList>
            <person name="Konishi Y."/>
            <person name="Fukuta Y."/>
            <person name="Shirasaka N."/>
        </authorList>
    </citation>
    <scope>NUCLEOTIDE SEQUENCE [LARGE SCALE GENOMIC DNA]</scope>
    <source>
        <strain evidence="5">mu1</strain>
    </source>
</reference>
<dbReference type="SUPFAM" id="SSF46689">
    <property type="entry name" value="Homeodomain-like"/>
    <property type="match status" value="1"/>
</dbReference>
<keyword evidence="1 2" id="KW-0238">DNA-binding</keyword>